<evidence type="ECO:0008006" key="4">
    <source>
        <dbReference type="Google" id="ProtNLM"/>
    </source>
</evidence>
<dbReference type="HOGENOM" id="CLU_058827_0_0_0"/>
<dbReference type="AlphaFoldDB" id="D1CEM5"/>
<proteinExistence type="predicted"/>
<protein>
    <recommendedName>
        <fullName evidence="4">DUF4367 domain-containing protein</fullName>
    </recommendedName>
</protein>
<dbReference type="Proteomes" id="UP000000323">
    <property type="component" value="Chromosome 1"/>
</dbReference>
<keyword evidence="1" id="KW-0812">Transmembrane</keyword>
<evidence type="ECO:0000256" key="1">
    <source>
        <dbReference type="SAM" id="Phobius"/>
    </source>
</evidence>
<evidence type="ECO:0000313" key="2">
    <source>
        <dbReference type="EMBL" id="ACZ41381.1"/>
    </source>
</evidence>
<keyword evidence="1" id="KW-1133">Transmembrane helix</keyword>
<dbReference type="EMBL" id="CP001825">
    <property type="protein sequence ID" value="ACZ41381.1"/>
    <property type="molecule type" value="Genomic_DNA"/>
</dbReference>
<keyword evidence="1" id="KW-0472">Membrane</keyword>
<dbReference type="STRING" id="525904.Tter_0460"/>
<gene>
    <name evidence="2" type="ordered locus">Tter_0460</name>
</gene>
<sequence>MRCPSEGDLRSMLDNYRQELWEHVRSCKACSRRLESISQRKQLSAGKLLANNSANCSAQQSYRSFVSRVERSKNMEFSEFGRRNPRPVLALVALLVLLPVLVLLTPIRSAAESLLNVMRVEKFTAITIDPSQLPFNIPAEKYQQKWNQQMAARFGKYDKADLQKELKEHNIRRVSSVDEASKAYKGPVATIPKQGSPEEIYVSGPESASFTIDLQKIRAELKEAGIQGVTLPKQLDGKTFTLDVPSAVVMRYGQDDSGFVFVQGESPTLVIPEGVNMDYVRQDILMTPGLPPDLVKQIQSIKDWQHTLVIPVPPGGDSKNVRIGRSEGLLVSDRTGEHNLLLWKHDDRLYAIGGKISSEDAISIARSVVYP</sequence>
<evidence type="ECO:0000313" key="3">
    <source>
        <dbReference type="Proteomes" id="UP000000323"/>
    </source>
</evidence>
<feature type="transmembrane region" description="Helical" evidence="1">
    <location>
        <begin position="88"/>
        <end position="107"/>
    </location>
</feature>
<dbReference type="eggNOG" id="COG5662">
    <property type="taxonomic scope" value="Bacteria"/>
</dbReference>
<organism evidence="2 3">
    <name type="scientific">Thermobaculum terrenum (strain ATCC BAA-798 / CCMEE 7001 / YNP1)</name>
    <dbReference type="NCBI Taxonomy" id="525904"/>
    <lineage>
        <taxon>Bacteria</taxon>
        <taxon>Bacillati</taxon>
        <taxon>Chloroflexota</taxon>
        <taxon>Chloroflexia</taxon>
        <taxon>Candidatus Thermobaculales</taxon>
        <taxon>Candidatus Thermobaculaceae</taxon>
        <taxon>Thermobaculum</taxon>
    </lineage>
</organism>
<name>D1CEM5_THET1</name>
<reference evidence="3" key="1">
    <citation type="journal article" date="2010" name="Stand. Genomic Sci.">
        <title>Complete genome sequence of 'Thermobaculum terrenum' type strain (YNP1).</title>
        <authorList>
            <person name="Kiss H."/>
            <person name="Cleland D."/>
            <person name="Lapidus A."/>
            <person name="Lucas S."/>
            <person name="Glavina Del Rio T."/>
            <person name="Nolan M."/>
            <person name="Tice H."/>
            <person name="Han C."/>
            <person name="Goodwin L."/>
            <person name="Pitluck S."/>
            <person name="Liolios K."/>
            <person name="Ivanova N."/>
            <person name="Mavromatis K."/>
            <person name="Ovchinnikova G."/>
            <person name="Pati A."/>
            <person name="Chen A."/>
            <person name="Palaniappan K."/>
            <person name="Land M."/>
            <person name="Hauser L."/>
            <person name="Chang Y."/>
            <person name="Jeffries C."/>
            <person name="Lu M."/>
            <person name="Brettin T."/>
            <person name="Detter J."/>
            <person name="Goker M."/>
            <person name="Tindall B."/>
            <person name="Beck B."/>
            <person name="McDermott T."/>
            <person name="Woyke T."/>
            <person name="Bristow J."/>
            <person name="Eisen J."/>
            <person name="Markowitz V."/>
            <person name="Hugenholtz P."/>
            <person name="Kyrpides N."/>
            <person name="Klenk H."/>
            <person name="Cheng J."/>
        </authorList>
    </citation>
    <scope>NUCLEOTIDE SEQUENCE [LARGE SCALE GENOMIC DNA]</scope>
    <source>
        <strain evidence="3">ATCC BAA-798 / YNP1</strain>
    </source>
</reference>
<keyword evidence="3" id="KW-1185">Reference proteome</keyword>
<dbReference type="KEGG" id="ttr:Tter_0460"/>
<accession>D1CEM5</accession>